<protein>
    <submittedName>
        <fullName evidence="2">Uncharacterized protein</fullName>
    </submittedName>
</protein>
<keyword evidence="1" id="KW-0812">Transmembrane</keyword>
<evidence type="ECO:0000313" key="3">
    <source>
        <dbReference type="Proteomes" id="UP000494110"/>
    </source>
</evidence>
<evidence type="ECO:0000313" key="2">
    <source>
        <dbReference type="EMBL" id="VWC75826.1"/>
    </source>
</evidence>
<dbReference type="AlphaFoldDB" id="A0A6P2V5V9"/>
<sequence>MPLYRFSAEVTKVFHFIHVAITLGAILFFPLYRIGKVLDFHFKGAKKNPTLDKLESAYLFTLYGTLLQEFGKQTAALMRRSRLSPVITIVGWTVVVWVSVELYLFHRISLSSTLTQRYLYLLPFLIGLGLIDFAATYHVAKLAARGRIALALLFSLVVPYVSLLISEAFVATAILPVKEPVRFFFEFFPNRLLNVFKDMIYGGISISSVAYGTKLSGLTFALPAAVVSSFFMVSAILLAVLSTPLLRPVMNYLAARVLRPDEKEIHYKLSYVVWVILTMVLSAVVCAVSIS</sequence>
<gene>
    <name evidence="2" type="ORF">BLA39750_00861</name>
</gene>
<name>A0A6P2V5V9_BURL3</name>
<evidence type="ECO:0000256" key="1">
    <source>
        <dbReference type="SAM" id="Phobius"/>
    </source>
</evidence>
<dbReference type="EMBL" id="CABVQN010000003">
    <property type="protein sequence ID" value="VWC75826.1"/>
    <property type="molecule type" value="Genomic_DNA"/>
</dbReference>
<dbReference type="Proteomes" id="UP000494110">
    <property type="component" value="Unassembled WGS sequence"/>
</dbReference>
<feature type="transmembrane region" description="Helical" evidence="1">
    <location>
        <begin position="86"/>
        <end position="106"/>
    </location>
</feature>
<organism evidence="2 3">
    <name type="scientific">Burkholderia lata (strain ATCC 17760 / DSM 23089 / LMG 22485 / NCIMB 9086 / R18194 / 383)</name>
    <dbReference type="NCBI Taxonomy" id="482957"/>
    <lineage>
        <taxon>Bacteria</taxon>
        <taxon>Pseudomonadati</taxon>
        <taxon>Pseudomonadota</taxon>
        <taxon>Betaproteobacteria</taxon>
        <taxon>Burkholderiales</taxon>
        <taxon>Burkholderiaceae</taxon>
        <taxon>Burkholderia</taxon>
        <taxon>Burkholderia cepacia complex</taxon>
    </lineage>
</organism>
<keyword evidence="1" id="KW-1133">Transmembrane helix</keyword>
<accession>A0A6P2V5V9</accession>
<feature type="transmembrane region" description="Helical" evidence="1">
    <location>
        <begin position="13"/>
        <end position="32"/>
    </location>
</feature>
<feature type="transmembrane region" description="Helical" evidence="1">
    <location>
        <begin position="271"/>
        <end position="290"/>
    </location>
</feature>
<feature type="transmembrane region" description="Helical" evidence="1">
    <location>
        <begin position="118"/>
        <end position="137"/>
    </location>
</feature>
<feature type="transmembrane region" description="Helical" evidence="1">
    <location>
        <begin position="149"/>
        <end position="175"/>
    </location>
</feature>
<reference evidence="2 3" key="1">
    <citation type="submission" date="2019-09" db="EMBL/GenBank/DDBJ databases">
        <authorList>
            <person name="Depoorter E."/>
        </authorList>
    </citation>
    <scope>NUCLEOTIDE SEQUENCE [LARGE SCALE GENOMIC DNA]</scope>
    <source>
        <strain evidence="2">R-39750</strain>
    </source>
</reference>
<keyword evidence="1" id="KW-0472">Membrane</keyword>
<proteinExistence type="predicted"/>
<feature type="transmembrane region" description="Helical" evidence="1">
    <location>
        <begin position="220"/>
        <end position="241"/>
    </location>
</feature>